<feature type="region of interest" description="Disordered" evidence="8">
    <location>
        <begin position="59"/>
        <end position="172"/>
    </location>
</feature>
<dbReference type="InterPro" id="IPR002110">
    <property type="entry name" value="Ankyrin_rpt"/>
</dbReference>
<accession>A0ABQ8ZB51</accession>
<feature type="compositionally biased region" description="Low complexity" evidence="8">
    <location>
        <begin position="505"/>
        <end position="514"/>
    </location>
</feature>
<reference evidence="10" key="1">
    <citation type="submission" date="2022-08" db="EMBL/GenBank/DDBJ databases">
        <title>Novel sulfate-reducing endosymbionts in the free-living metamonad Anaeramoeba.</title>
        <authorList>
            <person name="Jerlstrom-Hultqvist J."/>
            <person name="Cepicka I."/>
            <person name="Gallot-Lavallee L."/>
            <person name="Salas-Leiva D."/>
            <person name="Curtis B.A."/>
            <person name="Zahonova K."/>
            <person name="Pipaliya S."/>
            <person name="Dacks J."/>
            <person name="Roger A.J."/>
        </authorList>
    </citation>
    <scope>NUCLEOTIDE SEQUENCE</scope>
    <source>
        <strain evidence="10">Schooner1</strain>
    </source>
</reference>
<feature type="region of interest" description="Disordered" evidence="8">
    <location>
        <begin position="826"/>
        <end position="887"/>
    </location>
</feature>
<feature type="compositionally biased region" description="Basic and acidic residues" evidence="8">
    <location>
        <begin position="826"/>
        <end position="836"/>
    </location>
</feature>
<evidence type="ECO:0000256" key="8">
    <source>
        <dbReference type="SAM" id="MobiDB-lite"/>
    </source>
</evidence>
<feature type="repeat" description="ANK" evidence="6">
    <location>
        <begin position="629"/>
        <end position="663"/>
    </location>
</feature>
<dbReference type="InterPro" id="IPR051165">
    <property type="entry name" value="Multifunctional_ANK_Repeat"/>
</dbReference>
<evidence type="ECO:0000256" key="1">
    <source>
        <dbReference type="ARBA" id="ARBA00022723"/>
    </source>
</evidence>
<evidence type="ECO:0000256" key="2">
    <source>
        <dbReference type="ARBA" id="ARBA00022737"/>
    </source>
</evidence>
<keyword evidence="1" id="KW-0479">Metal-binding</keyword>
<feature type="compositionally biased region" description="Acidic residues" evidence="8">
    <location>
        <begin position="840"/>
        <end position="865"/>
    </location>
</feature>
<dbReference type="Gene3D" id="6.10.140.2220">
    <property type="match status" value="1"/>
</dbReference>
<organism evidence="10 11">
    <name type="scientific">Anaeramoeba flamelloides</name>
    <dbReference type="NCBI Taxonomy" id="1746091"/>
    <lineage>
        <taxon>Eukaryota</taxon>
        <taxon>Metamonada</taxon>
        <taxon>Anaeramoebidae</taxon>
        <taxon>Anaeramoeba</taxon>
    </lineage>
</organism>
<feature type="region of interest" description="Disordered" evidence="8">
    <location>
        <begin position="505"/>
        <end position="527"/>
    </location>
</feature>
<feature type="domain" description="MYND-type" evidence="9">
    <location>
        <begin position="781"/>
        <end position="818"/>
    </location>
</feature>
<dbReference type="Proteomes" id="UP001150062">
    <property type="component" value="Unassembled WGS sequence"/>
</dbReference>
<feature type="compositionally biased region" description="Basic residues" evidence="8">
    <location>
        <begin position="101"/>
        <end position="110"/>
    </location>
</feature>
<dbReference type="EMBL" id="JAOAOG010000027">
    <property type="protein sequence ID" value="KAJ6254008.1"/>
    <property type="molecule type" value="Genomic_DNA"/>
</dbReference>
<dbReference type="SMART" id="SM00248">
    <property type="entry name" value="ANK"/>
    <property type="match status" value="7"/>
</dbReference>
<evidence type="ECO:0000256" key="5">
    <source>
        <dbReference type="ARBA" id="ARBA00023043"/>
    </source>
</evidence>
<name>A0ABQ8ZB51_9EUKA</name>
<evidence type="ECO:0000313" key="11">
    <source>
        <dbReference type="Proteomes" id="UP001150062"/>
    </source>
</evidence>
<keyword evidence="3 7" id="KW-0863">Zinc-finger</keyword>
<keyword evidence="11" id="KW-1185">Reference proteome</keyword>
<dbReference type="PANTHER" id="PTHR24123">
    <property type="entry name" value="ANKYRIN REPEAT-CONTAINING"/>
    <property type="match status" value="1"/>
</dbReference>
<evidence type="ECO:0000259" key="9">
    <source>
        <dbReference type="PROSITE" id="PS50865"/>
    </source>
</evidence>
<feature type="compositionally biased region" description="Basic and acidic residues" evidence="8">
    <location>
        <begin position="515"/>
        <end position="527"/>
    </location>
</feature>
<evidence type="ECO:0000256" key="7">
    <source>
        <dbReference type="PROSITE-ProRule" id="PRU00134"/>
    </source>
</evidence>
<feature type="compositionally biased region" description="Basic and acidic residues" evidence="8">
    <location>
        <begin position="324"/>
        <end position="335"/>
    </location>
</feature>
<dbReference type="Pfam" id="PF12796">
    <property type="entry name" value="Ank_2"/>
    <property type="match status" value="1"/>
</dbReference>
<evidence type="ECO:0000256" key="4">
    <source>
        <dbReference type="ARBA" id="ARBA00022833"/>
    </source>
</evidence>
<evidence type="ECO:0000256" key="6">
    <source>
        <dbReference type="PROSITE-ProRule" id="PRU00023"/>
    </source>
</evidence>
<gene>
    <name evidence="10" type="ORF">M0813_12906</name>
</gene>
<protein>
    <submittedName>
        <fullName evidence="10">Ankyrin repeat-containing protein</fullName>
    </submittedName>
</protein>
<feature type="region of interest" description="Disordered" evidence="8">
    <location>
        <begin position="324"/>
        <end position="354"/>
    </location>
</feature>
<dbReference type="PROSITE" id="PS50088">
    <property type="entry name" value="ANK_REPEAT"/>
    <property type="match status" value="1"/>
</dbReference>
<keyword evidence="4" id="KW-0862">Zinc</keyword>
<keyword evidence="5 6" id="KW-0040">ANK repeat</keyword>
<keyword evidence="2" id="KW-0677">Repeat</keyword>
<dbReference type="Pfam" id="PF01753">
    <property type="entry name" value="zf-MYND"/>
    <property type="match status" value="1"/>
</dbReference>
<comment type="caution">
    <text evidence="10">The sequence shown here is derived from an EMBL/GenBank/DDBJ whole genome shotgun (WGS) entry which is preliminary data.</text>
</comment>
<dbReference type="SUPFAM" id="SSF144232">
    <property type="entry name" value="HIT/MYND zinc finger-like"/>
    <property type="match status" value="1"/>
</dbReference>
<evidence type="ECO:0000256" key="3">
    <source>
        <dbReference type="ARBA" id="ARBA00022771"/>
    </source>
</evidence>
<dbReference type="PANTHER" id="PTHR24123:SF128">
    <property type="entry name" value="ANK_REP_REGION DOMAIN-CONTAINING PROTEIN"/>
    <property type="match status" value="1"/>
</dbReference>
<dbReference type="InterPro" id="IPR036770">
    <property type="entry name" value="Ankyrin_rpt-contain_sf"/>
</dbReference>
<sequence length="917" mass="107690">MFKMASTNHNKQSFKKLSLISRNADPKNIATFYSFFHIFLNEDNNNNNNYKRKMQNKINKKKNWNKHNTNNKNKNNNNNKNKNNNRNSSSFKNNKKDLHEKKKTVSKKNTKPYNEEKKDYNNYNNNNKPSNKKTQNKNQNTTKNTKEIKTKKKTKNQIENNTRQSPVDKNLTKYGDNNEFASYCRNDSVTLEEIKLFTNNPKINVNYIDNSSGDSILLKLCMNPSINESILEHLIQMKVDINYQNKITGNTAISVLYKVEYLSKLSCIKLLIRDGLDVTIKYKSGNTFFDHICQSKYFRSNAKMLLVSILSILLKNEKEIENYKEKEKEKETERKIVRKKDKKREREREKEWESKHGYDSEDEFDIESEEDYDNINYYQVRKYEDITDPKIVEILDHSLITLCSNRSVNTTFLTILIKNGANCNCKLKIKKLNLITTPLIELCKNSRNTCELLKILIHNGADPNISDSKQKTALNYLCQNKKLGLYKRRRIKILLETLKNNNNIDKTTTTPPIETKTETKTKTKTQTETKTQTKTKIINILDLPIDLDSDYAKLLKLLLEYGADPNIKDKEHNGDSILFLLFKEYKKDRTNRADSMDDYCDFDYFEENFFMSLKLVIDYGADLNITNSKGRTLLMEMCQYSKISDVIFSYLLESGANVNQQDNKGLTALMHLCRNLNVGNYYISKFLDQNIKINLTSYNCQNTALHYLFENIHFNSRNNNFFLKFKKVNANFFLPNKRGIKPIDYFSKKKKRQVLSIISKDNEIKIKNVEKNEKAINYRKCNVCNKTKGLSICTSCKEVYYCGKECQRKDWKNHKEKCLKEGEKKEKGKEKEKKNNNELFQDDDDPDDSDDDSDDDDYDYDDDYDSEVHSSVIGTTSTSESEEDGESWYEKYKDCVDSYDSSSSDKDWKTYLRYYDY</sequence>
<dbReference type="PROSITE" id="PS01360">
    <property type="entry name" value="ZF_MYND_1"/>
    <property type="match status" value="1"/>
</dbReference>
<proteinExistence type="predicted"/>
<feature type="compositionally biased region" description="Basic and acidic residues" evidence="8">
    <location>
        <begin position="344"/>
        <end position="354"/>
    </location>
</feature>
<dbReference type="PROSITE" id="PS50865">
    <property type="entry name" value="ZF_MYND_2"/>
    <property type="match status" value="1"/>
</dbReference>
<dbReference type="Gene3D" id="1.25.40.20">
    <property type="entry name" value="Ankyrin repeat-containing domain"/>
    <property type="match status" value="4"/>
</dbReference>
<evidence type="ECO:0000313" key="10">
    <source>
        <dbReference type="EMBL" id="KAJ6254008.1"/>
    </source>
</evidence>
<dbReference type="InterPro" id="IPR002893">
    <property type="entry name" value="Znf_MYND"/>
</dbReference>
<feature type="compositionally biased region" description="Low complexity" evidence="8">
    <location>
        <begin position="66"/>
        <end position="92"/>
    </location>
</feature>
<dbReference type="SUPFAM" id="SSF48403">
    <property type="entry name" value="Ankyrin repeat"/>
    <property type="match status" value="2"/>
</dbReference>